<accession>A0A919J267</accession>
<evidence type="ECO:0000313" key="4">
    <source>
        <dbReference type="EMBL" id="GIE09216.1"/>
    </source>
</evidence>
<keyword evidence="5" id="KW-1185">Reference proteome</keyword>
<dbReference type="PROSITE" id="PS50818">
    <property type="entry name" value="INTEIN_C_TER"/>
    <property type="match status" value="1"/>
</dbReference>
<keyword evidence="1" id="KW-0175">Coiled coil</keyword>
<dbReference type="InterPro" id="IPR036844">
    <property type="entry name" value="Hint_dom_sf"/>
</dbReference>
<evidence type="ECO:0000256" key="2">
    <source>
        <dbReference type="SAM" id="SignalP"/>
    </source>
</evidence>
<feature type="signal peptide" evidence="2">
    <location>
        <begin position="1"/>
        <end position="21"/>
    </location>
</feature>
<dbReference type="Pfam" id="PF07591">
    <property type="entry name" value="PT-HINT"/>
    <property type="match status" value="1"/>
</dbReference>
<dbReference type="EMBL" id="BOMM01000008">
    <property type="protein sequence ID" value="GIE09216.1"/>
    <property type="molecule type" value="Genomic_DNA"/>
</dbReference>
<dbReference type="SUPFAM" id="SSF51294">
    <property type="entry name" value="Hedgehog/intein (Hint) domain"/>
    <property type="match status" value="1"/>
</dbReference>
<dbReference type="InterPro" id="IPR003587">
    <property type="entry name" value="Hint_dom_N"/>
</dbReference>
<dbReference type="Proteomes" id="UP000598174">
    <property type="component" value="Unassembled WGS sequence"/>
</dbReference>
<feature type="chain" id="PRO_5039083030" description="Hint domain-containing protein" evidence="2">
    <location>
        <begin position="22"/>
        <end position="1439"/>
    </location>
</feature>
<feature type="coiled-coil region" evidence="1">
    <location>
        <begin position="402"/>
        <end position="457"/>
    </location>
</feature>
<dbReference type="InterPro" id="IPR006141">
    <property type="entry name" value="Intein_N"/>
</dbReference>
<dbReference type="Gene3D" id="2.170.16.10">
    <property type="entry name" value="Hedgehog/Intein (Hint) domain"/>
    <property type="match status" value="1"/>
</dbReference>
<reference evidence="4" key="1">
    <citation type="submission" date="2021-01" db="EMBL/GenBank/DDBJ databases">
        <title>Whole genome shotgun sequence of Actinoplanes ferrugineus NBRC 15555.</title>
        <authorList>
            <person name="Komaki H."/>
            <person name="Tamura T."/>
        </authorList>
    </citation>
    <scope>NUCLEOTIDE SEQUENCE</scope>
    <source>
        <strain evidence="4">NBRC 15555</strain>
    </source>
</reference>
<comment type="caution">
    <text evidence="4">The sequence shown here is derived from an EMBL/GenBank/DDBJ whole genome shotgun (WGS) entry which is preliminary data.</text>
</comment>
<dbReference type="Pfam" id="PF03752">
    <property type="entry name" value="ALF"/>
    <property type="match status" value="1"/>
</dbReference>
<dbReference type="InterPro" id="IPR030934">
    <property type="entry name" value="Intein_C"/>
</dbReference>
<evidence type="ECO:0000259" key="3">
    <source>
        <dbReference type="SMART" id="SM00306"/>
    </source>
</evidence>
<gene>
    <name evidence="4" type="ORF">Afe05nite_10560</name>
</gene>
<dbReference type="InterPro" id="IPR005506">
    <property type="entry name" value="DUF312_ALF"/>
</dbReference>
<evidence type="ECO:0000313" key="5">
    <source>
        <dbReference type="Proteomes" id="UP000598174"/>
    </source>
</evidence>
<organism evidence="4 5">
    <name type="scientific">Paractinoplanes ferrugineus</name>
    <dbReference type="NCBI Taxonomy" id="113564"/>
    <lineage>
        <taxon>Bacteria</taxon>
        <taxon>Bacillati</taxon>
        <taxon>Actinomycetota</taxon>
        <taxon>Actinomycetes</taxon>
        <taxon>Micromonosporales</taxon>
        <taxon>Micromonosporaceae</taxon>
        <taxon>Paractinoplanes</taxon>
    </lineage>
</organism>
<evidence type="ECO:0000256" key="1">
    <source>
        <dbReference type="SAM" id="Coils"/>
    </source>
</evidence>
<protein>
    <recommendedName>
        <fullName evidence="3">Hint domain-containing protein</fullName>
    </recommendedName>
</protein>
<dbReference type="SMART" id="SM00306">
    <property type="entry name" value="HintN"/>
    <property type="match status" value="1"/>
</dbReference>
<sequence length="1439" mass="151046">MLTKVFAIVLAALLASFVAPAEAKAAPTKAPAATAGVTEIAPFTGIDEDELDRMLVQDLADYDEDAEVRAAAQAVLAGNDPVKIRDFLDNGLPIYRKAADTRKKVVAAENKALVQEWAGSGGPIVRERAAAALASKNDNKIADFVTIGHAAAEAADAQQVITAAEQAKTIKARVEQIATQGGYEVHAGAVQALESEDPAVIAEFYNTGYKEAGARDTAAQQAIEQALAVRAKAVSDLADLAQKATTAADAQKQIITSSVSATSELTVTANSMGLVNRYAKQADAVYAADLPIRRSGGQTHTADLTRLRSDACAESATTARRAAQVTAHAGVADTAARTLVSTGLSNGVDWAEVMQAQSGAATAAMQAAETACHAAEATEAAAKTLDADRNATVEANNAVKYRQAAEKEQAAAERLAVQAEKLAVAAQAAEADAHKQRLRAEQKADEAKDHAQDAEDHYYNARNYRDEARSAAAVAVEQQLRARDAALRAIAQQDVAKAKYEASQPLYADAVAANDRFAKKAAVAQDILKRAQVSYRNAKSKELEAQAAEARKLAVEVNCKHPDAPAPAGCPGPEEEAQIRRDAERLGSEATAARSAADSAQGYADDAAAAVEAAGEASRRAAAAAAAAGAEARAAADEARAAHQAAVAAADAANIAIADAKKANELALAAVNTARKAMNHAVAAKADAELTSRSADESVRQSGIATFQAAVAGRAALNARVSAIAIAEPAATAIDVSSVYADTDNDAAMAFFIATDALSIGAEQSAAAERHAADAAAAAVHAEEQATKAEAQVKPAFVAAQKAAAAAERAVKASKAAIAAADGARKEAQAAAAAAQEAAQWDQKAAYYAAAADQMASQANYDAGTARQAYNSAKAYSTQAQNAATNAGKYADTTELMGTSAINMANAIHNVAKEIGRLPKNLQEAMWEAYNAEQQARETEWQRWLKTQSDKALSKLPWGGDIAKGAMETFLDNVNSMWLIGNCAIGPNAAAGDAYSVPDVSIFPNSDKTCDALITGVKQMFAHPENIIPDLVHWDEWGKNWQKALGMTLVDVGSLAIPGIGAAGKAMKAGKFSNLGKLLRDDVTAATLLFGRETIETAVKKLGTINVAKLLDLKVDTKLKFDFTPDEIDKFLKAVDIHGLDEVENALRGIGEMPALPKLKELVSGCGGGNSFTAETPVLLADGTTRPIAEIQIGDLVRATDPLTGESSDQPVTSVYRNQDTDLADVVLTDGATIHTTAHHLFWEETSRLWTDAADLRPGHLLRTGSGSLAEVADVRTFPGDQAMYDLTVEAVHTYYVFAGAEAILVHNKAGGLFCDITELKGDEPGTALRLMAQRDWNGGQLRGFVETNGPDFIDEKGRVYDAVGGPNGWTNAKYNEADMLKSIMKHIYLKSGFDFTVLDLTGATSKQIDAVFEALDKWAADPKMKPLNKLIILGEDYD</sequence>
<name>A0A919J267_9ACTN</name>
<keyword evidence="2" id="KW-0732">Signal</keyword>
<proteinExistence type="predicted"/>
<feature type="domain" description="Hint" evidence="3">
    <location>
        <begin position="1169"/>
        <end position="1266"/>
    </location>
</feature>
<dbReference type="CDD" id="cd00081">
    <property type="entry name" value="Hint"/>
    <property type="match status" value="1"/>
</dbReference>
<dbReference type="GO" id="GO:0016539">
    <property type="term" value="P:intein-mediated protein splicing"/>
    <property type="evidence" value="ECO:0007669"/>
    <property type="project" value="InterPro"/>
</dbReference>
<dbReference type="RefSeq" id="WP_203815831.1">
    <property type="nucleotide sequence ID" value="NZ_BAAABP010000021.1"/>
</dbReference>
<dbReference type="NCBIfam" id="TIGR01443">
    <property type="entry name" value="intein_Cterm"/>
    <property type="match status" value="1"/>
</dbReference>
<dbReference type="PROSITE" id="PS50817">
    <property type="entry name" value="INTEIN_N_TER"/>
    <property type="match status" value="1"/>
</dbReference>